<dbReference type="Pfam" id="PF00082">
    <property type="entry name" value="Peptidase_S8"/>
    <property type="match status" value="1"/>
</dbReference>
<dbReference type="SUPFAM" id="SSF52743">
    <property type="entry name" value="Subtilisin-like"/>
    <property type="match status" value="1"/>
</dbReference>
<evidence type="ECO:0000256" key="4">
    <source>
        <dbReference type="ARBA" id="ARBA00022825"/>
    </source>
</evidence>
<dbReference type="GO" id="GO:0004252">
    <property type="term" value="F:serine-type endopeptidase activity"/>
    <property type="evidence" value="ECO:0007669"/>
    <property type="project" value="UniProtKB-UniRule"/>
</dbReference>
<feature type="active site" description="Charge relay system" evidence="5">
    <location>
        <position position="360"/>
    </location>
</feature>
<feature type="domain" description="Peptidase S8/S53" evidence="8">
    <location>
        <begin position="174"/>
        <end position="396"/>
    </location>
</feature>
<name>A0A420F3J3_9ACTN</name>
<evidence type="ECO:0000256" key="2">
    <source>
        <dbReference type="ARBA" id="ARBA00022670"/>
    </source>
</evidence>
<dbReference type="PROSITE" id="PS51892">
    <property type="entry name" value="SUBTILASE"/>
    <property type="match status" value="1"/>
</dbReference>
<dbReference type="InterPro" id="IPR023828">
    <property type="entry name" value="Peptidase_S8_Ser-AS"/>
</dbReference>
<dbReference type="GO" id="GO:0006508">
    <property type="term" value="P:proteolysis"/>
    <property type="evidence" value="ECO:0007669"/>
    <property type="project" value="UniProtKB-KW"/>
</dbReference>
<dbReference type="InterPro" id="IPR015500">
    <property type="entry name" value="Peptidase_S8_subtilisin-rel"/>
</dbReference>
<dbReference type="Proteomes" id="UP000285744">
    <property type="component" value="Unassembled WGS sequence"/>
</dbReference>
<evidence type="ECO:0000313" key="10">
    <source>
        <dbReference type="EMBL" id="RKF27502.1"/>
    </source>
</evidence>
<dbReference type="InterPro" id="IPR000209">
    <property type="entry name" value="Peptidase_S8/S53_dom"/>
</dbReference>
<dbReference type="InterPro" id="IPR034193">
    <property type="entry name" value="PCSK9_ProteinaseK-like"/>
</dbReference>
<feature type="chain" id="PRO_5019186188" evidence="7">
    <location>
        <begin position="33"/>
        <end position="529"/>
    </location>
</feature>
<reference evidence="10 11" key="1">
    <citation type="journal article" date="2018" name="Int. J. Syst. Evol. Microbiol.">
        <title>Micromonospora globbae sp. nov., an endophytic actinomycete isolated from roots of Globba winitii C. H. Wright.</title>
        <authorList>
            <person name="Kuncharoen N."/>
            <person name="Pittayakhajonwut P."/>
            <person name="Tanasupawat S."/>
        </authorList>
    </citation>
    <scope>NUCLEOTIDE SEQUENCE [LARGE SCALE GENOMIC DNA]</scope>
    <source>
        <strain evidence="10 11">WPS1-2</strain>
    </source>
</reference>
<feature type="active site" description="Charge relay system" evidence="5">
    <location>
        <position position="207"/>
    </location>
</feature>
<keyword evidence="4 5" id="KW-0720">Serine protease</keyword>
<dbReference type="OrthoDB" id="9798386at2"/>
<evidence type="ECO:0000259" key="9">
    <source>
        <dbReference type="Pfam" id="PF05922"/>
    </source>
</evidence>
<gene>
    <name evidence="10" type="ORF">D7I43_10660</name>
</gene>
<dbReference type="Gene3D" id="3.40.50.200">
    <property type="entry name" value="Peptidase S8/S53 domain"/>
    <property type="match status" value="1"/>
</dbReference>
<keyword evidence="3 5" id="KW-0378">Hydrolase</keyword>
<dbReference type="InterPro" id="IPR037045">
    <property type="entry name" value="S8pro/Inhibitor_I9_sf"/>
</dbReference>
<evidence type="ECO:0000256" key="7">
    <source>
        <dbReference type="SAM" id="SignalP"/>
    </source>
</evidence>
<feature type="domain" description="Inhibitor I9" evidence="9">
    <location>
        <begin position="56"/>
        <end position="130"/>
    </location>
</feature>
<comment type="similarity">
    <text evidence="1 5 6">Belongs to the peptidase S8 family.</text>
</comment>
<dbReference type="PROSITE" id="PS00136">
    <property type="entry name" value="SUBTILASE_ASP"/>
    <property type="match status" value="1"/>
</dbReference>
<accession>A0A420F3J3</accession>
<evidence type="ECO:0000313" key="11">
    <source>
        <dbReference type="Proteomes" id="UP000285744"/>
    </source>
</evidence>
<evidence type="ECO:0000256" key="6">
    <source>
        <dbReference type="RuleBase" id="RU003355"/>
    </source>
</evidence>
<keyword evidence="2 5" id="KW-0645">Protease</keyword>
<dbReference type="InterPro" id="IPR050131">
    <property type="entry name" value="Peptidase_S8_subtilisin-like"/>
</dbReference>
<dbReference type="PANTHER" id="PTHR43806">
    <property type="entry name" value="PEPTIDASE S8"/>
    <property type="match status" value="1"/>
</dbReference>
<dbReference type="PROSITE" id="PS00137">
    <property type="entry name" value="SUBTILASE_HIS"/>
    <property type="match status" value="1"/>
</dbReference>
<evidence type="ECO:0000256" key="3">
    <source>
        <dbReference type="ARBA" id="ARBA00022801"/>
    </source>
</evidence>
<feature type="active site" description="Charge relay system" evidence="5">
    <location>
        <position position="176"/>
    </location>
</feature>
<dbReference type="RefSeq" id="WP_120328267.1">
    <property type="nucleotide sequence ID" value="NZ_RAQQ01000006.1"/>
</dbReference>
<dbReference type="SUPFAM" id="SSF54897">
    <property type="entry name" value="Protease propeptides/inhibitors"/>
    <property type="match status" value="1"/>
</dbReference>
<dbReference type="Gene3D" id="3.30.70.80">
    <property type="entry name" value="Peptidase S8 propeptide/proteinase inhibitor I9"/>
    <property type="match status" value="1"/>
</dbReference>
<dbReference type="PANTHER" id="PTHR43806:SF11">
    <property type="entry name" value="CEREVISIN-RELATED"/>
    <property type="match status" value="1"/>
</dbReference>
<dbReference type="PRINTS" id="PR00723">
    <property type="entry name" value="SUBTILISIN"/>
</dbReference>
<dbReference type="FunFam" id="3.40.50.200:FF:000014">
    <property type="entry name" value="Proteinase K"/>
    <property type="match status" value="1"/>
</dbReference>
<evidence type="ECO:0000256" key="1">
    <source>
        <dbReference type="ARBA" id="ARBA00011073"/>
    </source>
</evidence>
<feature type="signal peptide" evidence="7">
    <location>
        <begin position="1"/>
        <end position="32"/>
    </location>
</feature>
<dbReference type="InterPro" id="IPR036852">
    <property type="entry name" value="Peptidase_S8/S53_dom_sf"/>
</dbReference>
<proteinExistence type="inferred from homology"/>
<evidence type="ECO:0000256" key="5">
    <source>
        <dbReference type="PROSITE-ProRule" id="PRU01240"/>
    </source>
</evidence>
<dbReference type="PROSITE" id="PS00138">
    <property type="entry name" value="SUBTILASE_SER"/>
    <property type="match status" value="1"/>
</dbReference>
<dbReference type="EMBL" id="RAQQ01000006">
    <property type="protein sequence ID" value="RKF27502.1"/>
    <property type="molecule type" value="Genomic_DNA"/>
</dbReference>
<evidence type="ECO:0000259" key="8">
    <source>
        <dbReference type="Pfam" id="PF00082"/>
    </source>
</evidence>
<dbReference type="InterPro" id="IPR010259">
    <property type="entry name" value="S8pro/Inhibitor_I9"/>
</dbReference>
<keyword evidence="7" id="KW-0732">Signal</keyword>
<comment type="caution">
    <text evidence="10">The sequence shown here is derived from an EMBL/GenBank/DDBJ whole genome shotgun (WGS) entry which is preliminary data.</text>
</comment>
<dbReference type="Pfam" id="PF05922">
    <property type="entry name" value="Inhibitor_I9"/>
    <property type="match status" value="1"/>
</dbReference>
<sequence length="529" mass="53342">MGLSPITSRRWQAIGLLAATAAVTAVGGPATAAPAGATPATGEIRLAGTPDAVPGSYIVVLKDTAATARAGLGDRRRVVAERAQTLARGHAGTVGRVYAAGLTGFEARLSESAARRLAADPSVAYVEQNQWASGTGGTQSAPPSWGLDRIDEPTRPVDGLYTYPNTATAVHAYVIDSGIRTTHRDFAGRASSGFDAVDGTGTDCHGHGTHVAGTVGGTSYGVAKGVRLVSVRVLKCDNTTTAADTIAGVDWVTANAVKPAVANMSIGFRSGSTSVDDAVARSIASGVTYVVSAGNATADACTQSPARVPAAITVGATTSADARASFSNYGTCLDLFAPGDAIVSAGRASDTASATMSGTSMAAPHVTGAAALILAENRTFTPAQVRDRLVAGATSGVVTSPGTGSPNLLLRVEGALRNPYTPVEACGSGYKVINSRPLAVTGGALRGRVYLLYNGSNANNCVVTMKATSLGTATQVAAYLEVQGSTRRTDSGSYSYYAGPVRAAAGGKCVKWGGSTGGAQYDSPFEHCG</sequence>
<dbReference type="InterPro" id="IPR023827">
    <property type="entry name" value="Peptidase_S8_Asp-AS"/>
</dbReference>
<dbReference type="InterPro" id="IPR022398">
    <property type="entry name" value="Peptidase_S8_His-AS"/>
</dbReference>
<dbReference type="CDD" id="cd04077">
    <property type="entry name" value="Peptidases_S8_PCSK9_ProteinaseK_like"/>
    <property type="match status" value="1"/>
</dbReference>
<dbReference type="GO" id="GO:0005615">
    <property type="term" value="C:extracellular space"/>
    <property type="evidence" value="ECO:0007669"/>
    <property type="project" value="TreeGrafter"/>
</dbReference>
<dbReference type="AlphaFoldDB" id="A0A420F3J3"/>
<organism evidence="10 11">
    <name type="scientific">Micromonospora globbae</name>
    <dbReference type="NCBI Taxonomy" id="1894969"/>
    <lineage>
        <taxon>Bacteria</taxon>
        <taxon>Bacillati</taxon>
        <taxon>Actinomycetota</taxon>
        <taxon>Actinomycetes</taxon>
        <taxon>Micromonosporales</taxon>
        <taxon>Micromonosporaceae</taxon>
        <taxon>Micromonospora</taxon>
    </lineage>
</organism>
<protein>
    <submittedName>
        <fullName evidence="10">S8 family peptidase</fullName>
    </submittedName>
</protein>